<evidence type="ECO:0000313" key="4">
    <source>
        <dbReference type="EMBL" id="KAA9371169.1"/>
    </source>
</evidence>
<evidence type="ECO:0000256" key="1">
    <source>
        <dbReference type="ARBA" id="ARBA00010873"/>
    </source>
</evidence>
<dbReference type="InterPro" id="IPR014136">
    <property type="entry name" value="TraA_Ti"/>
</dbReference>
<dbReference type="CDD" id="cd17933">
    <property type="entry name" value="DEXSc_RecD-like"/>
    <property type="match status" value="1"/>
</dbReference>
<dbReference type="NCBIfam" id="TIGR02768">
    <property type="entry name" value="TraA_Ti"/>
    <property type="match status" value="1"/>
</dbReference>
<gene>
    <name evidence="4" type="primary">traA</name>
    <name evidence="4" type="ORF">F3W84_01845</name>
</gene>
<feature type="domain" description="MobA/MobL protein" evidence="3">
    <location>
        <begin position="17"/>
        <end position="230"/>
    </location>
</feature>
<dbReference type="SUPFAM" id="SSF52540">
    <property type="entry name" value="P-loop containing nucleoside triphosphate hydrolases"/>
    <property type="match status" value="2"/>
</dbReference>
<comment type="similarity">
    <text evidence="1">Belongs to the MobA/MobL family.</text>
</comment>
<proteinExistence type="inferred from homology"/>
<evidence type="ECO:0000259" key="3">
    <source>
        <dbReference type="Pfam" id="PF03389"/>
    </source>
</evidence>
<dbReference type="Gene3D" id="3.30.930.30">
    <property type="match status" value="1"/>
</dbReference>
<dbReference type="RefSeq" id="WP_151091271.1">
    <property type="nucleotide sequence ID" value="NZ_VYXQ01000001.1"/>
</dbReference>
<keyword evidence="5" id="KW-1185">Reference proteome</keyword>
<dbReference type="CDD" id="cd18809">
    <property type="entry name" value="SF1_C_RecD"/>
    <property type="match status" value="1"/>
</dbReference>
<dbReference type="Pfam" id="PF03389">
    <property type="entry name" value="MobA_MobL"/>
    <property type="match status" value="1"/>
</dbReference>
<accession>A0A5N1K6B8</accession>
<dbReference type="Proteomes" id="UP000327108">
    <property type="component" value="Unassembled WGS sequence"/>
</dbReference>
<dbReference type="InterPro" id="IPR027417">
    <property type="entry name" value="P-loop_NTPase"/>
</dbReference>
<name>A0A5N1K6B8_9HYPH</name>
<evidence type="ECO:0000313" key="5">
    <source>
        <dbReference type="Proteomes" id="UP000327108"/>
    </source>
</evidence>
<evidence type="ECO:0000256" key="2">
    <source>
        <dbReference type="ARBA" id="ARBA00022971"/>
    </source>
</evidence>
<dbReference type="Gene3D" id="3.40.50.300">
    <property type="entry name" value="P-loop containing nucleotide triphosphate hydrolases"/>
    <property type="match status" value="2"/>
</dbReference>
<dbReference type="Gene3D" id="2.30.30.940">
    <property type="match status" value="1"/>
</dbReference>
<comment type="caution">
    <text evidence="4">The sequence shown here is derived from an EMBL/GenBank/DDBJ whole genome shotgun (WGS) entry which is preliminary data.</text>
</comment>
<reference evidence="4 5" key="1">
    <citation type="submission" date="2019-09" db="EMBL/GenBank/DDBJ databases">
        <title>Biological control of the noxious weed angled onion (Allium triquetrum) thwarted by endophytic bacteria in Victoria, Australia.</title>
        <authorList>
            <person name="Tehranchian P."/>
            <person name="Adair R.J."/>
            <person name="Van T.H."/>
            <person name="Morrison P.D."/>
            <person name="Williams H."/>
            <person name="Lawrie A.C."/>
        </authorList>
    </citation>
    <scope>NUCLEOTIDE SEQUENCE [LARGE SCALE GENOMIC DNA]</scope>
    <source>
        <strain evidence="4 5">RPTAtOch1</strain>
    </source>
</reference>
<dbReference type="InterPro" id="IPR005053">
    <property type="entry name" value="MobA_MobL"/>
</dbReference>
<keyword evidence="2" id="KW-0184">Conjugation</keyword>
<organism evidence="4 5">
    <name type="scientific">Ochrobactrum quorumnocens</name>
    <dbReference type="NCBI Taxonomy" id="271865"/>
    <lineage>
        <taxon>Bacteria</taxon>
        <taxon>Pseudomonadati</taxon>
        <taxon>Pseudomonadota</taxon>
        <taxon>Alphaproteobacteria</taxon>
        <taxon>Hyphomicrobiales</taxon>
        <taxon>Brucellaceae</taxon>
        <taxon>Brucella/Ochrobactrum group</taxon>
        <taxon>Ochrobactrum</taxon>
    </lineage>
</organism>
<protein>
    <submittedName>
        <fullName evidence="4">Ti-type conjugative transfer relaxase TraA</fullName>
    </submittedName>
</protein>
<dbReference type="EMBL" id="VYXQ01000001">
    <property type="protein sequence ID" value="KAA9371169.1"/>
    <property type="molecule type" value="Genomic_DNA"/>
</dbReference>
<sequence length="1176" mass="132108">MAIYHFSMKPVSRGNGRSAVAAIAYRAAEKLLNERDGVTHDFSRKKGVLHSQIILPEHVQAPWAYDREKLWNTAEFSEKRKDARVAREFEIALPHELTVAQRLSAARAIAQELANRYESAVDFAIHEPHREGDMRNHHVHLLMTVREITPAGLGEKTLIERENKWLLSRNRPTTDMQIADLRRCWESIANAHLAIAGFDRSIDHRAHFARGYRIEPTVHMGVHATQIERRGSNLERGRLSPESAARNVTSIRENPAQILSIITDEKCVFDHHDIARTLHRYLNGDATEFQNAFTRVMSSPDLVELEEKCGDPDKSRSASARYTTREMVDLESHLLVSVKHMRRPHGYDAERHRSKHQKECHETLPLSLEQMAAVEHITGPEQIAVVVGYAGAGKSTMLAEARRAWELKGYKVHGAALSGKAAEGLQAATGIQSRTLASWEYGWQNERCNLNRSDVFVLDEAGMIGTKQMSRVLCEAEARGVKIVLVGDFEQLQAIRAGAPFRAIAQEAGYAELTEIRRQRADWQREASVAFATHHTGAGLSAYRDRGAVHFFADQEAACKRIVEDYLADRAERPLGTRVVMAHRRVDVRTMNEAIRSALRARGELSYVENSSEIKVGKEVLPEPAHRSEAVVETSVGKRAFAVGDRLVFLKNDRSLCVRNGMLGTVSSIQTNRAGNISAMGVSLDDRDGDMVRFSTTNYCSFDHGYATTIHKNQGATVDRSFVLASDTMDRHLTYVAMTRHRYGAELYAALDAFVQPDKLRQSGRLIENGKAPFKHCASEELSYFVTLEEERIGRNTVWGIDLERAMKLASPHIGDRLALKCQGCNPLVLSNGALTHRNRWKVVTDEELAFDHLTRLLSRSGIKKNVIDYNHAISGLRLPIQRSVIGGSVDALERVGKGNLGQENSVAWQSREKGVTEAKAVRGSAELRKAPFGMFDGLKLKVQAEAAGVHFNGHERSSLHRMGIAPEGRYFSSRQSWQSLAERARRQLPMEIAVDRYSRAYRSIERHIKEGLPVLSGQEQELREAGTKLDDLRTGQQALLKSVLKYDPEAARSMNKLSGRERVALLISSMRRENLARINPAIGAQRFIERWQTLQNQHAQLSGWKSQDDRQKLERQMHALVESLSETPLVEAELRSQSKALGFLYVLGEYESISHELHQGIGHVQSHDHDLGQEL</sequence>
<dbReference type="NCBIfam" id="NF041496">
    <property type="entry name" value="MobQ"/>
    <property type="match status" value="1"/>
</dbReference>
<dbReference type="Pfam" id="PF13604">
    <property type="entry name" value="AAA_30"/>
    <property type="match status" value="1"/>
</dbReference>
<dbReference type="AlphaFoldDB" id="A0A5N1K6B8"/>